<feature type="transmembrane region" description="Helical" evidence="1">
    <location>
        <begin position="78"/>
        <end position="98"/>
    </location>
</feature>
<dbReference type="EMBL" id="FOOE01000006">
    <property type="protein sequence ID" value="SFF67920.1"/>
    <property type="molecule type" value="Genomic_DNA"/>
</dbReference>
<reference evidence="3 4" key="1">
    <citation type="submission" date="2016-10" db="EMBL/GenBank/DDBJ databases">
        <authorList>
            <person name="de Groot N.N."/>
        </authorList>
    </citation>
    <scope>NUCLEOTIDE SEQUENCE [LARGE SCALE GENOMIC DNA]</scope>
    <source>
        <strain evidence="3 4">NLAE-zl-G419</strain>
    </source>
</reference>
<dbReference type="Proteomes" id="UP000246114">
    <property type="component" value="Unassembled WGS sequence"/>
</dbReference>
<evidence type="ECO:0000313" key="5">
    <source>
        <dbReference type="Proteomes" id="UP000246114"/>
    </source>
</evidence>
<dbReference type="AlphaFoldDB" id="A0A1I2KNU2"/>
<organism evidence="3 4">
    <name type="scientific">Clostridium cadaveris</name>
    <dbReference type="NCBI Taxonomy" id="1529"/>
    <lineage>
        <taxon>Bacteria</taxon>
        <taxon>Bacillati</taxon>
        <taxon>Bacillota</taxon>
        <taxon>Clostridia</taxon>
        <taxon>Eubacteriales</taxon>
        <taxon>Clostridiaceae</taxon>
        <taxon>Clostridium</taxon>
    </lineage>
</organism>
<evidence type="ECO:0000313" key="2">
    <source>
        <dbReference type="EMBL" id="PWL52054.1"/>
    </source>
</evidence>
<keyword evidence="1" id="KW-1133">Transmembrane helix</keyword>
<proteinExistence type="predicted"/>
<keyword evidence="4" id="KW-1185">Reference proteome</keyword>
<gene>
    <name evidence="2" type="ORF">DBY38_12090</name>
    <name evidence="3" type="ORF">SAMN04487885_106106</name>
</gene>
<dbReference type="GeneID" id="90543162"/>
<protein>
    <submittedName>
        <fullName evidence="3">Uncharacterized protein</fullName>
    </submittedName>
</protein>
<dbReference type="STRING" id="1529.SAMN04487885_106106"/>
<sequence length="99" mass="11503">MGNEKLMAYASKILLMLALITLVVGEVSYYYFREYVMTFEIVFLIFLFVQYSIVKILNKRNVKFNNDITSNIKKMNKIIKAMVIGVIVISLILIVMQIL</sequence>
<keyword evidence="1" id="KW-0812">Transmembrane</keyword>
<feature type="transmembrane region" description="Helical" evidence="1">
    <location>
        <begin position="12"/>
        <end position="32"/>
    </location>
</feature>
<dbReference type="EMBL" id="QAMZ01000052">
    <property type="protein sequence ID" value="PWL52054.1"/>
    <property type="molecule type" value="Genomic_DNA"/>
</dbReference>
<feature type="transmembrane region" description="Helical" evidence="1">
    <location>
        <begin position="38"/>
        <end position="57"/>
    </location>
</feature>
<keyword evidence="1" id="KW-0472">Membrane</keyword>
<dbReference type="RefSeq" id="WP_027639488.1">
    <property type="nucleotide sequence ID" value="NZ_BAAACD010000004.1"/>
</dbReference>
<name>A0A1I2KNU2_9CLOT</name>
<accession>A0A1I2KNU2</accession>
<dbReference type="Proteomes" id="UP000182135">
    <property type="component" value="Unassembled WGS sequence"/>
</dbReference>
<reference evidence="2 5" key="2">
    <citation type="submission" date="2018-03" db="EMBL/GenBank/DDBJ databases">
        <title>The uncultured portion of the human microbiome is neutrally assembled.</title>
        <authorList>
            <person name="Jeraldo P."/>
            <person name="Boardman L."/>
            <person name="White B.A."/>
            <person name="Nelson H."/>
            <person name="Goldenfeld N."/>
            <person name="Chia N."/>
        </authorList>
    </citation>
    <scope>NUCLEOTIDE SEQUENCE [LARGE SCALE GENOMIC DNA]</scope>
    <source>
        <strain evidence="2">CIM:MAG 903</strain>
    </source>
</reference>
<evidence type="ECO:0000313" key="3">
    <source>
        <dbReference type="EMBL" id="SFF67920.1"/>
    </source>
</evidence>
<evidence type="ECO:0000256" key="1">
    <source>
        <dbReference type="SAM" id="Phobius"/>
    </source>
</evidence>
<evidence type="ECO:0000313" key="4">
    <source>
        <dbReference type="Proteomes" id="UP000182135"/>
    </source>
</evidence>